<dbReference type="GO" id="GO:0005737">
    <property type="term" value="C:cytoplasm"/>
    <property type="evidence" value="ECO:0007669"/>
    <property type="project" value="TreeGrafter"/>
</dbReference>
<reference evidence="4" key="1">
    <citation type="submission" date="2020-10" db="EMBL/GenBank/DDBJ databases">
        <authorList>
            <person name="Gilroy R."/>
        </authorList>
    </citation>
    <scope>NUCLEOTIDE SEQUENCE</scope>
    <source>
        <strain evidence="4">10406</strain>
    </source>
</reference>
<evidence type="ECO:0000259" key="3">
    <source>
        <dbReference type="Pfam" id="PF00149"/>
    </source>
</evidence>
<keyword evidence="2" id="KW-0812">Transmembrane</keyword>
<dbReference type="PANTHER" id="PTHR32440:SF0">
    <property type="entry name" value="PHOSPHATASE DCR2-RELATED"/>
    <property type="match status" value="1"/>
</dbReference>
<dbReference type="SUPFAM" id="SSF56300">
    <property type="entry name" value="Metallo-dependent phosphatases"/>
    <property type="match status" value="1"/>
</dbReference>
<evidence type="ECO:0000256" key="2">
    <source>
        <dbReference type="SAM" id="Phobius"/>
    </source>
</evidence>
<dbReference type="InterPro" id="IPR029052">
    <property type="entry name" value="Metallo-depent_PP-like"/>
</dbReference>
<gene>
    <name evidence="4" type="ORF">IAC73_06090</name>
</gene>
<dbReference type="AlphaFoldDB" id="A0A9D1SWQ6"/>
<accession>A0A9D1SWQ6</accession>
<feature type="transmembrane region" description="Helical" evidence="2">
    <location>
        <begin position="97"/>
        <end position="122"/>
    </location>
</feature>
<dbReference type="Proteomes" id="UP000886857">
    <property type="component" value="Unassembled WGS sequence"/>
</dbReference>
<keyword evidence="2" id="KW-0472">Membrane</keyword>
<dbReference type="InterPro" id="IPR004843">
    <property type="entry name" value="Calcineurin-like_PHP"/>
</dbReference>
<dbReference type="GO" id="GO:0016788">
    <property type="term" value="F:hydrolase activity, acting on ester bonds"/>
    <property type="evidence" value="ECO:0007669"/>
    <property type="project" value="TreeGrafter"/>
</dbReference>
<evidence type="ECO:0000313" key="4">
    <source>
        <dbReference type="EMBL" id="HIU99393.1"/>
    </source>
</evidence>
<sequence length="532" mass="59170">MTPDDIKTGGELSPEETASAAPGETETASEETASATQAAEETASEESASKAQTEDGEASEGAEEDYFAPVKVSEKKKRVKRRDLPPAERRRRNIRDIIITATVCGLVLVFFGVLALCSFVGYSGNYDYIDTVNALPEDYSDFECEYDDELGYYVFSPKDGASVEDFRVLQLTDVHIGAGAFSAKKDRFALQAVAEIVTEVQPDLVIVTGDVAYPVPFQAGTFDNKREADMFGELMDKLGVYWTVVFGNHDTEAYSLHDRDDIGAYYAEKATNGEWEKCLFRVNPKDYEGISGVGNNMILLEDESGRIVHSFVTIDSHSYTDGDYFGIAWKYDNIKADQVRWYVEEIIRLSEASGYAVEGDEYIASTVYFHIPLREYGVYWNEYKDNGYKDTADVHYMQGKAGESGEKSFPGMYNDILFESMILYNGQGTFCGHDHYNTYSLSVTETVYYEVDGEGIKVPVEVTDNAKATNSARGTIRLTYGMSIDYLAYIGIANKVEQRGGTEIKVSLDDGGIAVRQRPYVEIAESANGDWH</sequence>
<comment type="caution">
    <text evidence="4">The sequence shown here is derived from an EMBL/GenBank/DDBJ whole genome shotgun (WGS) entry which is preliminary data.</text>
</comment>
<dbReference type="PANTHER" id="PTHR32440">
    <property type="entry name" value="PHOSPHATASE DCR2-RELATED-RELATED"/>
    <property type="match status" value="1"/>
</dbReference>
<feature type="region of interest" description="Disordered" evidence="1">
    <location>
        <begin position="1"/>
        <end position="67"/>
    </location>
</feature>
<evidence type="ECO:0000313" key="5">
    <source>
        <dbReference type="Proteomes" id="UP000886857"/>
    </source>
</evidence>
<reference evidence="4" key="2">
    <citation type="journal article" date="2021" name="PeerJ">
        <title>Extensive microbial diversity within the chicken gut microbiome revealed by metagenomics and culture.</title>
        <authorList>
            <person name="Gilroy R."/>
            <person name="Ravi A."/>
            <person name="Getino M."/>
            <person name="Pursley I."/>
            <person name="Horton D.L."/>
            <person name="Alikhan N.F."/>
            <person name="Baker D."/>
            <person name="Gharbi K."/>
            <person name="Hall N."/>
            <person name="Watson M."/>
            <person name="Adriaenssens E.M."/>
            <person name="Foster-Nyarko E."/>
            <person name="Jarju S."/>
            <person name="Secka A."/>
            <person name="Antonio M."/>
            <person name="Oren A."/>
            <person name="Chaudhuri R.R."/>
            <person name="La Ragione R."/>
            <person name="Hildebrand F."/>
            <person name="Pallen M.J."/>
        </authorList>
    </citation>
    <scope>NUCLEOTIDE SEQUENCE</scope>
    <source>
        <strain evidence="4">10406</strain>
    </source>
</reference>
<organism evidence="4 5">
    <name type="scientific">Candidatus Limadaptatus stercoripullorum</name>
    <dbReference type="NCBI Taxonomy" id="2840846"/>
    <lineage>
        <taxon>Bacteria</taxon>
        <taxon>Bacillati</taxon>
        <taxon>Bacillota</taxon>
        <taxon>Clostridia</taxon>
        <taxon>Eubacteriales</taxon>
        <taxon>Candidatus Limadaptatus</taxon>
    </lineage>
</organism>
<dbReference type="Gene3D" id="3.60.21.10">
    <property type="match status" value="1"/>
</dbReference>
<feature type="compositionally biased region" description="Low complexity" evidence="1">
    <location>
        <begin position="15"/>
        <end position="51"/>
    </location>
</feature>
<name>A0A9D1SWQ6_9FIRM</name>
<dbReference type="Pfam" id="PF00149">
    <property type="entry name" value="Metallophos"/>
    <property type="match status" value="1"/>
</dbReference>
<evidence type="ECO:0000256" key="1">
    <source>
        <dbReference type="SAM" id="MobiDB-lite"/>
    </source>
</evidence>
<keyword evidence="2" id="KW-1133">Transmembrane helix</keyword>
<feature type="domain" description="Calcineurin-like phosphoesterase" evidence="3">
    <location>
        <begin position="166"/>
        <end position="298"/>
    </location>
</feature>
<feature type="compositionally biased region" description="Acidic residues" evidence="1">
    <location>
        <begin position="54"/>
        <end position="66"/>
    </location>
</feature>
<proteinExistence type="predicted"/>
<dbReference type="EMBL" id="DVOE01000091">
    <property type="protein sequence ID" value="HIU99393.1"/>
    <property type="molecule type" value="Genomic_DNA"/>
</dbReference>
<protein>
    <submittedName>
        <fullName evidence="4">Metallophosphoesterase</fullName>
    </submittedName>
</protein>